<protein>
    <submittedName>
        <fullName evidence="2">Uncharacterized protein</fullName>
    </submittedName>
</protein>
<dbReference type="EMBL" id="CM000139">
    <property type="protein sequence ID" value="EEE56745.1"/>
    <property type="molecule type" value="Genomic_DNA"/>
</dbReference>
<evidence type="ECO:0000313" key="2">
    <source>
        <dbReference type="EMBL" id="EEE56745.1"/>
    </source>
</evidence>
<proteinExistence type="predicted"/>
<gene>
    <name evidence="2" type="ORF">OsJ_06270</name>
</gene>
<dbReference type="AlphaFoldDB" id="B9F514"/>
<feature type="region of interest" description="Disordered" evidence="1">
    <location>
        <begin position="1"/>
        <end position="24"/>
    </location>
</feature>
<reference evidence="2" key="1">
    <citation type="journal article" date="2005" name="PLoS Biol.">
        <title>The genomes of Oryza sativa: a history of duplications.</title>
        <authorList>
            <person name="Yu J."/>
            <person name="Wang J."/>
            <person name="Lin W."/>
            <person name="Li S."/>
            <person name="Li H."/>
            <person name="Zhou J."/>
            <person name="Ni P."/>
            <person name="Dong W."/>
            <person name="Hu S."/>
            <person name="Zeng C."/>
            <person name="Zhang J."/>
            <person name="Zhang Y."/>
            <person name="Li R."/>
            <person name="Xu Z."/>
            <person name="Li S."/>
            <person name="Li X."/>
            <person name="Zheng H."/>
            <person name="Cong L."/>
            <person name="Lin L."/>
            <person name="Yin J."/>
            <person name="Geng J."/>
            <person name="Li G."/>
            <person name="Shi J."/>
            <person name="Liu J."/>
            <person name="Lv H."/>
            <person name="Li J."/>
            <person name="Wang J."/>
            <person name="Deng Y."/>
            <person name="Ran L."/>
            <person name="Shi X."/>
            <person name="Wang X."/>
            <person name="Wu Q."/>
            <person name="Li C."/>
            <person name="Ren X."/>
            <person name="Wang J."/>
            <person name="Wang X."/>
            <person name="Li D."/>
            <person name="Liu D."/>
            <person name="Zhang X."/>
            <person name="Ji Z."/>
            <person name="Zhao W."/>
            <person name="Sun Y."/>
            <person name="Zhang Z."/>
            <person name="Bao J."/>
            <person name="Han Y."/>
            <person name="Dong L."/>
            <person name="Ji J."/>
            <person name="Chen P."/>
            <person name="Wu S."/>
            <person name="Liu J."/>
            <person name="Xiao Y."/>
            <person name="Bu D."/>
            <person name="Tan J."/>
            <person name="Yang L."/>
            <person name="Ye C."/>
            <person name="Zhang J."/>
            <person name="Xu J."/>
            <person name="Zhou Y."/>
            <person name="Yu Y."/>
            <person name="Zhang B."/>
            <person name="Zhuang S."/>
            <person name="Wei H."/>
            <person name="Liu B."/>
            <person name="Lei M."/>
            <person name="Yu H."/>
            <person name="Li Y."/>
            <person name="Xu H."/>
            <person name="Wei S."/>
            <person name="He X."/>
            <person name="Fang L."/>
            <person name="Zhang Z."/>
            <person name="Zhang Y."/>
            <person name="Huang X."/>
            <person name="Su Z."/>
            <person name="Tong W."/>
            <person name="Li J."/>
            <person name="Tong Z."/>
            <person name="Li S."/>
            <person name="Ye J."/>
            <person name="Wang L."/>
            <person name="Fang L."/>
            <person name="Lei T."/>
            <person name="Chen C."/>
            <person name="Chen H."/>
            <person name="Xu Z."/>
            <person name="Li H."/>
            <person name="Huang H."/>
            <person name="Zhang F."/>
            <person name="Xu H."/>
            <person name="Li N."/>
            <person name="Zhao C."/>
            <person name="Li S."/>
            <person name="Dong L."/>
            <person name="Huang Y."/>
            <person name="Li L."/>
            <person name="Xi Y."/>
            <person name="Qi Q."/>
            <person name="Li W."/>
            <person name="Zhang B."/>
            <person name="Hu W."/>
            <person name="Zhang Y."/>
            <person name="Tian X."/>
            <person name="Jiao Y."/>
            <person name="Liang X."/>
            <person name="Jin J."/>
            <person name="Gao L."/>
            <person name="Zheng W."/>
            <person name="Hao B."/>
            <person name="Liu S."/>
            <person name="Wang W."/>
            <person name="Yuan L."/>
            <person name="Cao M."/>
            <person name="McDermott J."/>
            <person name="Samudrala R."/>
            <person name="Wang J."/>
            <person name="Wong G.K."/>
            <person name="Yang H."/>
        </authorList>
    </citation>
    <scope>NUCLEOTIDE SEQUENCE [LARGE SCALE GENOMIC DNA]</scope>
</reference>
<evidence type="ECO:0000256" key="1">
    <source>
        <dbReference type="SAM" id="MobiDB-lite"/>
    </source>
</evidence>
<sequence length="58" mass="6479">MAKEMGGGGGGGGSSSGGAKDQWVRFHDGECEGQRRRRRWIQRRRFSVTATRVVKRTQ</sequence>
<feature type="compositionally biased region" description="Gly residues" evidence="1">
    <location>
        <begin position="1"/>
        <end position="16"/>
    </location>
</feature>
<organism evidence="2">
    <name type="scientific">Oryza sativa subsp. japonica</name>
    <name type="common">Rice</name>
    <dbReference type="NCBI Taxonomy" id="39947"/>
    <lineage>
        <taxon>Eukaryota</taxon>
        <taxon>Viridiplantae</taxon>
        <taxon>Streptophyta</taxon>
        <taxon>Embryophyta</taxon>
        <taxon>Tracheophyta</taxon>
        <taxon>Spermatophyta</taxon>
        <taxon>Magnoliopsida</taxon>
        <taxon>Liliopsida</taxon>
        <taxon>Poales</taxon>
        <taxon>Poaceae</taxon>
        <taxon>BOP clade</taxon>
        <taxon>Oryzoideae</taxon>
        <taxon>Oryzeae</taxon>
        <taxon>Oryzinae</taxon>
        <taxon>Oryza</taxon>
        <taxon>Oryza sativa</taxon>
    </lineage>
</organism>
<accession>B9F514</accession>
<name>B9F514_ORYSJ</name>
<reference evidence="2" key="2">
    <citation type="submission" date="2008-12" db="EMBL/GenBank/DDBJ databases">
        <title>Improved gene annotation of the rice (Oryza sativa) genomes.</title>
        <authorList>
            <person name="Wang J."/>
            <person name="Li R."/>
            <person name="Fan W."/>
            <person name="Huang Q."/>
            <person name="Zhang J."/>
            <person name="Zhou Y."/>
            <person name="Hu Y."/>
            <person name="Zi S."/>
            <person name="Li J."/>
            <person name="Ni P."/>
            <person name="Zheng H."/>
            <person name="Zhang Y."/>
            <person name="Zhao M."/>
            <person name="Hao Q."/>
            <person name="McDermott J."/>
            <person name="Samudrala R."/>
            <person name="Kristiansen K."/>
            <person name="Wong G.K.-S."/>
        </authorList>
    </citation>
    <scope>NUCLEOTIDE SEQUENCE</scope>
</reference>
<dbReference type="Proteomes" id="UP000007752">
    <property type="component" value="Chromosome 2"/>
</dbReference>